<proteinExistence type="predicted"/>
<dbReference type="InterPro" id="IPR025504">
    <property type="entry name" value="GLUCM_C"/>
</dbReference>
<feature type="domain" description="D-glutamate cyclase-like C-terminal" evidence="1">
    <location>
        <begin position="22"/>
        <end position="327"/>
    </location>
</feature>
<dbReference type="OrthoDB" id="1668885at2"/>
<evidence type="ECO:0000313" key="2">
    <source>
        <dbReference type="EMBL" id="TDF92734.1"/>
    </source>
</evidence>
<comment type="caution">
    <text evidence="2">The sequence shown here is derived from an EMBL/GenBank/DDBJ whole genome shotgun (WGS) entry which is preliminary data.</text>
</comment>
<dbReference type="EMBL" id="SMRT01000019">
    <property type="protein sequence ID" value="TDF92734.1"/>
    <property type="molecule type" value="Genomic_DNA"/>
</dbReference>
<dbReference type="Proteomes" id="UP000295636">
    <property type="component" value="Unassembled WGS sequence"/>
</dbReference>
<protein>
    <submittedName>
        <fullName evidence="2">DUF4392 domain-containing protein</fullName>
    </submittedName>
</protein>
<dbReference type="Pfam" id="PF14336">
    <property type="entry name" value="GLUCM-like_C"/>
    <property type="match status" value="1"/>
</dbReference>
<sequence length="346" mass="36841">MLNEMKTKLQLETKYARLGEVIDALVSKDFTARGISHELYEAARAQTGLPLTMAAAAHLRAHAGIGDRVLIFTGWPSRSWLIKGLTETDGPVGAAVLARALEQTLGVVPILVMEKSLIPFGEVALRAAGLIVSDLETALKSKPGPPSASVAAVIDYPVEWEEGVQAAAPLLQRIQPKALISVELPGANANRKYHNVTAREVPSELVVKADLLFREARSRGIATIGIGDGGNELGMGNVREAIAAHLPKGEVIAPATEVDLLIASCISNWGACGLAAAIAALTGKPEVIREIDVVRITDRLVDAGAIDGLTAYVDPKNDGTRHEINRALMKFLHMSVMMHLDGWIKG</sequence>
<dbReference type="PANTHER" id="PTHR32022:SF10">
    <property type="entry name" value="D-GLUTAMATE CYCLASE, MITOCHONDRIAL"/>
    <property type="match status" value="1"/>
</dbReference>
<evidence type="ECO:0000313" key="3">
    <source>
        <dbReference type="Proteomes" id="UP000295636"/>
    </source>
</evidence>
<dbReference type="RefSeq" id="WP_133234759.1">
    <property type="nucleotide sequence ID" value="NZ_SMRT01000019.1"/>
</dbReference>
<organism evidence="2 3">
    <name type="scientific">Paenibacillus piri</name>
    <dbReference type="NCBI Taxonomy" id="2547395"/>
    <lineage>
        <taxon>Bacteria</taxon>
        <taxon>Bacillati</taxon>
        <taxon>Bacillota</taxon>
        <taxon>Bacilli</taxon>
        <taxon>Bacillales</taxon>
        <taxon>Paenibacillaceae</taxon>
        <taxon>Paenibacillus</taxon>
    </lineage>
</organism>
<name>A0A4V2ZSC9_9BACL</name>
<dbReference type="Gene3D" id="3.90.1640.20">
    <property type="entry name" value="TON_0340"/>
    <property type="match status" value="1"/>
</dbReference>
<dbReference type="AlphaFoldDB" id="A0A4V2ZSC9"/>
<dbReference type="PANTHER" id="PTHR32022">
    <property type="entry name" value="D-GLUTAMATE CYCLASE, MITOCHONDRIAL"/>
    <property type="match status" value="1"/>
</dbReference>
<keyword evidence="3" id="KW-1185">Reference proteome</keyword>
<gene>
    <name evidence="2" type="ORF">E1757_28835</name>
</gene>
<reference evidence="2 3" key="1">
    <citation type="submission" date="2019-03" db="EMBL/GenBank/DDBJ databases">
        <title>This is whole genome sequence of Paenibacillus sp MS74 strain.</title>
        <authorList>
            <person name="Trinh H.N."/>
        </authorList>
    </citation>
    <scope>NUCLEOTIDE SEQUENCE [LARGE SCALE GENOMIC DNA]</scope>
    <source>
        <strain evidence="2 3">MS74</strain>
    </source>
</reference>
<evidence type="ECO:0000259" key="1">
    <source>
        <dbReference type="Pfam" id="PF14336"/>
    </source>
</evidence>
<accession>A0A4V2ZSC9</accession>